<dbReference type="GO" id="GO:0000160">
    <property type="term" value="P:phosphorelay signal transduction system"/>
    <property type="evidence" value="ECO:0007669"/>
    <property type="project" value="InterPro"/>
</dbReference>
<dbReference type="Gene3D" id="3.40.50.2300">
    <property type="match status" value="1"/>
</dbReference>
<protein>
    <submittedName>
        <fullName evidence="4">Response regulator</fullName>
    </submittedName>
</protein>
<keyword evidence="1 2" id="KW-0597">Phosphoprotein</keyword>
<dbReference type="AlphaFoldDB" id="A0A2M6WUH0"/>
<dbReference type="SUPFAM" id="SSF52172">
    <property type="entry name" value="CheY-like"/>
    <property type="match status" value="1"/>
</dbReference>
<evidence type="ECO:0000256" key="2">
    <source>
        <dbReference type="PROSITE-ProRule" id="PRU00169"/>
    </source>
</evidence>
<evidence type="ECO:0000313" key="5">
    <source>
        <dbReference type="Proteomes" id="UP000228533"/>
    </source>
</evidence>
<feature type="domain" description="Response regulatory" evidence="3">
    <location>
        <begin position="4"/>
        <end position="120"/>
    </location>
</feature>
<sequence>MAIKIVLVEDEQFLLEMYKMKFTADGYEVYTASNGVEALKVIAESKPDIVLLDLVMPKMDGYETLKHLRADAATAKLKVYLLSNLGQTGEIDRGVKEGANGYFVKSSMTPSQLSAEVKKVLGQ</sequence>
<evidence type="ECO:0000256" key="1">
    <source>
        <dbReference type="ARBA" id="ARBA00022553"/>
    </source>
</evidence>
<gene>
    <name evidence="4" type="ORF">COT94_00530</name>
</gene>
<dbReference type="PANTHER" id="PTHR44591:SF3">
    <property type="entry name" value="RESPONSE REGULATORY DOMAIN-CONTAINING PROTEIN"/>
    <property type="match status" value="1"/>
</dbReference>
<dbReference type="InterPro" id="IPR050595">
    <property type="entry name" value="Bact_response_regulator"/>
</dbReference>
<proteinExistence type="predicted"/>
<dbReference type="Proteomes" id="UP000228533">
    <property type="component" value="Unassembled WGS sequence"/>
</dbReference>
<evidence type="ECO:0000259" key="3">
    <source>
        <dbReference type="PROSITE" id="PS50110"/>
    </source>
</evidence>
<dbReference type="PANTHER" id="PTHR44591">
    <property type="entry name" value="STRESS RESPONSE REGULATOR PROTEIN 1"/>
    <property type="match status" value="1"/>
</dbReference>
<reference evidence="5" key="1">
    <citation type="submission" date="2017-09" db="EMBL/GenBank/DDBJ databases">
        <title>Depth-based differentiation of microbial function through sediment-hosted aquifers and enrichment of novel symbionts in the deep terrestrial subsurface.</title>
        <authorList>
            <person name="Probst A.J."/>
            <person name="Ladd B."/>
            <person name="Jarett J.K."/>
            <person name="Geller-Mcgrath D.E."/>
            <person name="Sieber C.M.K."/>
            <person name="Emerson J.B."/>
            <person name="Anantharaman K."/>
            <person name="Thomas B.C."/>
            <person name="Malmstrom R."/>
            <person name="Stieglmeier M."/>
            <person name="Klingl A."/>
            <person name="Woyke T."/>
            <person name="Ryan C.M."/>
            <person name="Banfield J.F."/>
        </authorList>
    </citation>
    <scope>NUCLEOTIDE SEQUENCE [LARGE SCALE GENOMIC DNA]</scope>
</reference>
<dbReference type="EMBL" id="PFAM01000004">
    <property type="protein sequence ID" value="PIT96434.1"/>
    <property type="molecule type" value="Genomic_DNA"/>
</dbReference>
<dbReference type="Pfam" id="PF00072">
    <property type="entry name" value="Response_reg"/>
    <property type="match status" value="1"/>
</dbReference>
<feature type="modified residue" description="4-aspartylphosphate" evidence="2">
    <location>
        <position position="53"/>
    </location>
</feature>
<accession>A0A2M6WUH0</accession>
<dbReference type="PROSITE" id="PS50110">
    <property type="entry name" value="RESPONSE_REGULATORY"/>
    <property type="match status" value="1"/>
</dbReference>
<organism evidence="4 5">
    <name type="scientific">Candidatus Falkowbacteria bacterium CG10_big_fil_rev_8_21_14_0_10_37_14</name>
    <dbReference type="NCBI Taxonomy" id="1974561"/>
    <lineage>
        <taxon>Bacteria</taxon>
        <taxon>Candidatus Falkowiibacteriota</taxon>
    </lineage>
</organism>
<evidence type="ECO:0000313" key="4">
    <source>
        <dbReference type="EMBL" id="PIT96434.1"/>
    </source>
</evidence>
<dbReference type="InterPro" id="IPR011006">
    <property type="entry name" value="CheY-like_superfamily"/>
</dbReference>
<dbReference type="SMART" id="SM00448">
    <property type="entry name" value="REC"/>
    <property type="match status" value="1"/>
</dbReference>
<name>A0A2M6WUH0_9BACT</name>
<comment type="caution">
    <text evidence="4">The sequence shown here is derived from an EMBL/GenBank/DDBJ whole genome shotgun (WGS) entry which is preliminary data.</text>
</comment>
<dbReference type="InterPro" id="IPR001789">
    <property type="entry name" value="Sig_transdc_resp-reg_receiver"/>
</dbReference>